<gene>
    <name evidence="2" type="ORF">KP509_21G047000</name>
</gene>
<dbReference type="SMART" id="SM00181">
    <property type="entry name" value="EGF"/>
    <property type="match status" value="4"/>
</dbReference>
<organism evidence="2 3">
    <name type="scientific">Ceratopteris richardii</name>
    <name type="common">Triangle waterfern</name>
    <dbReference type="NCBI Taxonomy" id="49495"/>
    <lineage>
        <taxon>Eukaryota</taxon>
        <taxon>Viridiplantae</taxon>
        <taxon>Streptophyta</taxon>
        <taxon>Embryophyta</taxon>
        <taxon>Tracheophyta</taxon>
        <taxon>Polypodiopsida</taxon>
        <taxon>Polypodiidae</taxon>
        <taxon>Polypodiales</taxon>
        <taxon>Pteridineae</taxon>
        <taxon>Pteridaceae</taxon>
        <taxon>Parkerioideae</taxon>
        <taxon>Ceratopteris</taxon>
    </lineage>
</organism>
<dbReference type="InterPro" id="IPR000742">
    <property type="entry name" value="EGF"/>
</dbReference>
<dbReference type="AlphaFoldDB" id="A0A8T2SBN5"/>
<keyword evidence="3" id="KW-1185">Reference proteome</keyword>
<protein>
    <recommendedName>
        <fullName evidence="1">EGF-like domain-containing protein</fullName>
    </recommendedName>
</protein>
<dbReference type="OrthoDB" id="1914642at2759"/>
<dbReference type="PANTHER" id="PTHR33881:SF17">
    <property type="entry name" value="EGF-LIKE DOMAIN-CONTAINING PROTEIN"/>
    <property type="match status" value="1"/>
</dbReference>
<feature type="domain" description="EGF-like" evidence="1">
    <location>
        <begin position="140"/>
        <end position="181"/>
    </location>
</feature>
<dbReference type="PANTHER" id="PTHR33881">
    <property type="entry name" value="NEUROGENIC LOCUS NOTCH-LIKE PROTEIN"/>
    <property type="match status" value="1"/>
</dbReference>
<evidence type="ECO:0000313" key="3">
    <source>
        <dbReference type="Proteomes" id="UP000825935"/>
    </source>
</evidence>
<feature type="domain" description="EGF-like" evidence="1">
    <location>
        <begin position="67"/>
        <end position="112"/>
    </location>
</feature>
<evidence type="ECO:0000259" key="1">
    <source>
        <dbReference type="SMART" id="SM00181"/>
    </source>
</evidence>
<name>A0A8T2SBN5_CERRI</name>
<dbReference type="EMBL" id="CM035426">
    <property type="protein sequence ID" value="KAH7315376.1"/>
    <property type="molecule type" value="Genomic_DNA"/>
</dbReference>
<evidence type="ECO:0000313" key="2">
    <source>
        <dbReference type="EMBL" id="KAH7315376.1"/>
    </source>
</evidence>
<comment type="caution">
    <text evidence="2">The sequence shown here is derived from an EMBL/GenBank/DDBJ whole genome shotgun (WGS) entry which is preliminary data.</text>
</comment>
<proteinExistence type="predicted"/>
<sequence>MRFFKLFYEGQCDHLKYHDHTLCFLAYMAIPTRISSYLLFLLSLLCTFSSCLIIKDDGRNLASSSLSCANVNCGKGQCIETLLAPFYECQCDSGWTSPLNFSWIPCVMPNCSIDLACEGSSNSSALLPSSVTPPINNFSICSFPVCGNGKCTPIGSSLLAYDCKCDPGSLNIFNSSNGYCLEQCSLGAGCSNLNITLGGSPSPPPPPSSPQSQNSNQALVCENVDCGKGQCKESSSLPFYECQCDKGWKSPLGLSWIPCVMPNCSIDLDCAGALAPSAPSPSSVSPPSKNFSICSLPVCGNGNCIPGDSSLSTYQCKCNPGSLNIFNSSSGYCLEQCSLGAGCSSLNITLGSSTSLAPSPQSQNSNQGTSSITRFSNQTVSSAGSKQKHMLNFMIICGEIVLQMILLL</sequence>
<feature type="domain" description="EGF-like" evidence="1">
    <location>
        <begin position="293"/>
        <end position="334"/>
    </location>
</feature>
<dbReference type="OMA" id="CERKSNM"/>
<accession>A0A8T2SBN5</accession>
<dbReference type="Proteomes" id="UP000825935">
    <property type="component" value="Chromosome 21"/>
</dbReference>
<feature type="domain" description="EGF-like" evidence="1">
    <location>
        <begin position="220"/>
        <end position="265"/>
    </location>
</feature>
<reference evidence="2" key="1">
    <citation type="submission" date="2021-08" db="EMBL/GenBank/DDBJ databases">
        <title>WGS assembly of Ceratopteris richardii.</title>
        <authorList>
            <person name="Marchant D.B."/>
            <person name="Chen G."/>
            <person name="Jenkins J."/>
            <person name="Shu S."/>
            <person name="Leebens-Mack J."/>
            <person name="Grimwood J."/>
            <person name="Schmutz J."/>
            <person name="Soltis P."/>
            <person name="Soltis D."/>
            <person name="Chen Z.-H."/>
        </authorList>
    </citation>
    <scope>NUCLEOTIDE SEQUENCE</scope>
    <source>
        <strain evidence="2">Whitten #5841</strain>
        <tissue evidence="2">Leaf</tissue>
    </source>
</reference>